<name>A0A3N0ECC9_9ACTN</name>
<organism evidence="1 2">
    <name type="scientific">Halostreptopolyspora alba</name>
    <dbReference type="NCBI Taxonomy" id="2487137"/>
    <lineage>
        <taxon>Bacteria</taxon>
        <taxon>Bacillati</taxon>
        <taxon>Actinomycetota</taxon>
        <taxon>Actinomycetes</taxon>
        <taxon>Streptosporangiales</taxon>
        <taxon>Nocardiopsidaceae</taxon>
        <taxon>Halostreptopolyspora</taxon>
    </lineage>
</organism>
<sequence length="64" mass="7194">MPALNIEFSEEEMEQIRQAAAAESTSVKKLAKESVLEAIQRHRVMEAAARVTRVSAELNRRLAQ</sequence>
<accession>A0A3N0ECC9</accession>
<keyword evidence="2" id="KW-1185">Reference proteome</keyword>
<proteinExistence type="predicted"/>
<evidence type="ECO:0000313" key="1">
    <source>
        <dbReference type="EMBL" id="RNL85494.1"/>
    </source>
</evidence>
<dbReference type="RefSeq" id="WP_123200752.1">
    <property type="nucleotide sequence ID" value="NZ_RJMB01000006.1"/>
</dbReference>
<evidence type="ECO:0000313" key="2">
    <source>
        <dbReference type="Proteomes" id="UP000269198"/>
    </source>
</evidence>
<comment type="caution">
    <text evidence="1">The sequence shown here is derived from an EMBL/GenBank/DDBJ whole genome shotgun (WGS) entry which is preliminary data.</text>
</comment>
<dbReference type="Proteomes" id="UP000269198">
    <property type="component" value="Unassembled WGS sequence"/>
</dbReference>
<protein>
    <submittedName>
        <fullName evidence="1">Uncharacterized protein</fullName>
    </submittedName>
</protein>
<reference evidence="1 2" key="1">
    <citation type="submission" date="2018-11" db="EMBL/GenBank/DDBJ databases">
        <title>The genome draft of YIM 96095.</title>
        <authorList>
            <person name="Tang S.-K."/>
            <person name="Chunyu W.-X."/>
            <person name="Feng Y.-Z."/>
        </authorList>
    </citation>
    <scope>NUCLEOTIDE SEQUENCE [LARGE SCALE GENOMIC DNA]</scope>
    <source>
        <strain evidence="1 2">YIM 96095</strain>
    </source>
</reference>
<gene>
    <name evidence="1" type="ORF">EFW17_08430</name>
</gene>
<dbReference type="EMBL" id="RJMB01000006">
    <property type="protein sequence ID" value="RNL85494.1"/>
    <property type="molecule type" value="Genomic_DNA"/>
</dbReference>
<dbReference type="OrthoDB" id="3872513at2"/>
<dbReference type="AlphaFoldDB" id="A0A3N0ECC9"/>